<evidence type="ECO:0000313" key="2">
    <source>
        <dbReference type="Proteomes" id="UP001372338"/>
    </source>
</evidence>
<dbReference type="Proteomes" id="UP001372338">
    <property type="component" value="Unassembled WGS sequence"/>
</dbReference>
<dbReference type="EMBL" id="JAYWIO010000004">
    <property type="protein sequence ID" value="KAK7266002.1"/>
    <property type="molecule type" value="Genomic_DNA"/>
</dbReference>
<protein>
    <submittedName>
        <fullName evidence="1">Uncharacterized protein</fullName>
    </submittedName>
</protein>
<proteinExistence type="predicted"/>
<sequence>MAGDTFFYRTSRQVRVNGSHARYVDDDTHGLFAVSVGMEDPNLGWLSDWFKNISCKTVSPRILHGEFSQENIPALGPGDHNTLCYYFIYEYGQPLADHASVVGGVNNPSYFLIIRDVLEAIYDLRNKHRICHRNIRNDGNAIVVSKSGGKLGAGIGCGYSKCDIHWIDDLRDLFVVVNHHLNNLVQNYHQYRLYEFLQFLGWLPFQHRYFDSNTPFRLLAGHPIWMSSARRMHMRISFFNQFKRLTWQDRENFRGCCRNQLLQHRLAFGGWIPFAMQYVPLKNVLTYPTFGEQAEINVAYQDVINVTVLNQEDRQERLIMTFLKFGRNCASHIKNLGAAAIEDLLERNWPGLLIVAYDIMVESITNPHNWDPEV</sequence>
<dbReference type="AlphaFoldDB" id="A0AAN9I4T1"/>
<organism evidence="1 2">
    <name type="scientific">Crotalaria pallida</name>
    <name type="common">Smooth rattlebox</name>
    <name type="synonym">Crotalaria striata</name>
    <dbReference type="NCBI Taxonomy" id="3830"/>
    <lineage>
        <taxon>Eukaryota</taxon>
        <taxon>Viridiplantae</taxon>
        <taxon>Streptophyta</taxon>
        <taxon>Embryophyta</taxon>
        <taxon>Tracheophyta</taxon>
        <taxon>Spermatophyta</taxon>
        <taxon>Magnoliopsida</taxon>
        <taxon>eudicotyledons</taxon>
        <taxon>Gunneridae</taxon>
        <taxon>Pentapetalae</taxon>
        <taxon>rosids</taxon>
        <taxon>fabids</taxon>
        <taxon>Fabales</taxon>
        <taxon>Fabaceae</taxon>
        <taxon>Papilionoideae</taxon>
        <taxon>50 kb inversion clade</taxon>
        <taxon>genistoids sensu lato</taxon>
        <taxon>core genistoids</taxon>
        <taxon>Crotalarieae</taxon>
        <taxon>Crotalaria</taxon>
    </lineage>
</organism>
<reference evidence="1 2" key="1">
    <citation type="submission" date="2024-01" db="EMBL/GenBank/DDBJ databases">
        <title>The genomes of 5 underutilized Papilionoideae crops provide insights into root nodulation and disease resistanc.</title>
        <authorList>
            <person name="Yuan L."/>
        </authorList>
    </citation>
    <scope>NUCLEOTIDE SEQUENCE [LARGE SCALE GENOMIC DNA]</scope>
    <source>
        <strain evidence="1">ZHUSHIDOU_FW_LH</strain>
        <tissue evidence="1">Leaf</tissue>
    </source>
</reference>
<gene>
    <name evidence="1" type="ORF">RIF29_18640</name>
</gene>
<accession>A0AAN9I4T1</accession>
<evidence type="ECO:0000313" key="1">
    <source>
        <dbReference type="EMBL" id="KAK7266002.1"/>
    </source>
</evidence>
<comment type="caution">
    <text evidence="1">The sequence shown here is derived from an EMBL/GenBank/DDBJ whole genome shotgun (WGS) entry which is preliminary data.</text>
</comment>
<keyword evidence="2" id="KW-1185">Reference proteome</keyword>
<name>A0AAN9I4T1_CROPI</name>